<dbReference type="EC" id="3.2.1.14" evidence="3"/>
<reference evidence="14" key="1">
    <citation type="submission" date="2022-03" db="EMBL/GenBank/DDBJ databases">
        <authorList>
            <person name="Sayadi A."/>
        </authorList>
    </citation>
    <scope>NUCLEOTIDE SEQUENCE</scope>
</reference>
<dbReference type="GO" id="GO:0008061">
    <property type="term" value="F:chitin binding"/>
    <property type="evidence" value="ECO:0007669"/>
    <property type="project" value="UniProtKB-KW"/>
</dbReference>
<keyword evidence="11" id="KW-0624">Polysaccharide degradation</keyword>
<dbReference type="GO" id="GO:0005576">
    <property type="term" value="C:extracellular region"/>
    <property type="evidence" value="ECO:0007669"/>
    <property type="project" value="TreeGrafter"/>
</dbReference>
<accession>A0A9P0KH13</accession>
<evidence type="ECO:0000313" key="15">
    <source>
        <dbReference type="Proteomes" id="UP001152888"/>
    </source>
</evidence>
<evidence type="ECO:0000256" key="9">
    <source>
        <dbReference type="ARBA" id="ARBA00023277"/>
    </source>
</evidence>
<evidence type="ECO:0000256" key="8">
    <source>
        <dbReference type="ARBA" id="ARBA00023157"/>
    </source>
</evidence>
<dbReference type="OrthoDB" id="73875at2759"/>
<keyword evidence="10 12" id="KW-0326">Glycosidase</keyword>
<protein>
    <recommendedName>
        <fullName evidence="3">chitinase</fullName>
        <ecNumber evidence="3">3.2.1.14</ecNumber>
    </recommendedName>
</protein>
<dbReference type="Gene3D" id="3.20.20.80">
    <property type="entry name" value="Glycosidases"/>
    <property type="match status" value="1"/>
</dbReference>
<keyword evidence="6 12" id="KW-0378">Hydrolase</keyword>
<dbReference type="InterPro" id="IPR001579">
    <property type="entry name" value="Glyco_hydro_18_chit_AS"/>
</dbReference>
<dbReference type="GO" id="GO:0000272">
    <property type="term" value="P:polysaccharide catabolic process"/>
    <property type="evidence" value="ECO:0007669"/>
    <property type="project" value="UniProtKB-KW"/>
</dbReference>
<keyword evidence="9" id="KW-0119">Carbohydrate metabolism</keyword>
<evidence type="ECO:0000313" key="14">
    <source>
        <dbReference type="EMBL" id="CAH1974583.1"/>
    </source>
</evidence>
<evidence type="ECO:0000256" key="10">
    <source>
        <dbReference type="ARBA" id="ARBA00023295"/>
    </source>
</evidence>
<dbReference type="InterPro" id="IPR001223">
    <property type="entry name" value="Glyco_hydro18_cat"/>
</dbReference>
<dbReference type="SUPFAM" id="SSF51445">
    <property type="entry name" value="(Trans)glycosidases"/>
    <property type="match status" value="1"/>
</dbReference>
<evidence type="ECO:0000256" key="12">
    <source>
        <dbReference type="RuleBase" id="RU000489"/>
    </source>
</evidence>
<feature type="domain" description="GH18" evidence="13">
    <location>
        <begin position="1"/>
        <end position="273"/>
    </location>
</feature>
<evidence type="ECO:0000259" key="13">
    <source>
        <dbReference type="PROSITE" id="PS51910"/>
    </source>
</evidence>
<keyword evidence="7" id="KW-0146">Chitin degradation</keyword>
<proteinExistence type="inferred from homology"/>
<dbReference type="InterPro" id="IPR011583">
    <property type="entry name" value="Chitinase_II/V-like_cat"/>
</dbReference>
<dbReference type="SUPFAM" id="SSF54556">
    <property type="entry name" value="Chitinase insertion domain"/>
    <property type="match status" value="1"/>
</dbReference>
<dbReference type="AlphaFoldDB" id="A0A9P0KH13"/>
<dbReference type="PROSITE" id="PS01095">
    <property type="entry name" value="GH18_1"/>
    <property type="match status" value="1"/>
</dbReference>
<evidence type="ECO:0000256" key="1">
    <source>
        <dbReference type="ARBA" id="ARBA00000822"/>
    </source>
</evidence>
<dbReference type="PROSITE" id="PS51910">
    <property type="entry name" value="GH18_2"/>
    <property type="match status" value="1"/>
</dbReference>
<dbReference type="FunFam" id="3.10.50.10:FF:000004">
    <property type="entry name" value="Chitinase 5"/>
    <property type="match status" value="1"/>
</dbReference>
<evidence type="ECO:0000256" key="6">
    <source>
        <dbReference type="ARBA" id="ARBA00022801"/>
    </source>
</evidence>
<keyword evidence="4" id="KW-0147">Chitin-binding</keyword>
<evidence type="ECO:0000256" key="11">
    <source>
        <dbReference type="ARBA" id="ARBA00023326"/>
    </source>
</evidence>
<organism evidence="14 15">
    <name type="scientific">Acanthoscelides obtectus</name>
    <name type="common">Bean weevil</name>
    <name type="synonym">Bruchus obtectus</name>
    <dbReference type="NCBI Taxonomy" id="200917"/>
    <lineage>
        <taxon>Eukaryota</taxon>
        <taxon>Metazoa</taxon>
        <taxon>Ecdysozoa</taxon>
        <taxon>Arthropoda</taxon>
        <taxon>Hexapoda</taxon>
        <taxon>Insecta</taxon>
        <taxon>Pterygota</taxon>
        <taxon>Neoptera</taxon>
        <taxon>Endopterygota</taxon>
        <taxon>Coleoptera</taxon>
        <taxon>Polyphaga</taxon>
        <taxon>Cucujiformia</taxon>
        <taxon>Chrysomeloidea</taxon>
        <taxon>Chrysomelidae</taxon>
        <taxon>Bruchinae</taxon>
        <taxon>Bruchini</taxon>
        <taxon>Acanthoscelides</taxon>
    </lineage>
</organism>
<dbReference type="SMART" id="SM00636">
    <property type="entry name" value="Glyco_18"/>
    <property type="match status" value="1"/>
</dbReference>
<evidence type="ECO:0000256" key="5">
    <source>
        <dbReference type="ARBA" id="ARBA00022729"/>
    </source>
</evidence>
<evidence type="ECO:0000256" key="3">
    <source>
        <dbReference type="ARBA" id="ARBA00012729"/>
    </source>
</evidence>
<keyword evidence="5" id="KW-0732">Signal</keyword>
<comment type="caution">
    <text evidence="14">The sequence shown here is derived from an EMBL/GenBank/DDBJ whole genome shotgun (WGS) entry which is preliminary data.</text>
</comment>
<dbReference type="InterPro" id="IPR017853">
    <property type="entry name" value="GH"/>
</dbReference>
<keyword evidence="8" id="KW-1015">Disulfide bond</keyword>
<comment type="catalytic activity">
    <reaction evidence="1">
        <text>Random endo-hydrolysis of N-acetyl-beta-D-glucosaminide (1-&gt;4)-beta-linkages in chitin and chitodextrins.</text>
        <dbReference type="EC" id="3.2.1.14"/>
    </reaction>
</comment>
<dbReference type="InterPro" id="IPR050314">
    <property type="entry name" value="Glycosyl_Hydrlase_18"/>
</dbReference>
<evidence type="ECO:0000256" key="4">
    <source>
        <dbReference type="ARBA" id="ARBA00022669"/>
    </source>
</evidence>
<gene>
    <name evidence="14" type="ORF">ACAOBT_LOCUS11188</name>
</gene>
<dbReference type="Pfam" id="PF00704">
    <property type="entry name" value="Glyco_hydro_18"/>
    <property type="match status" value="1"/>
</dbReference>
<dbReference type="GO" id="GO:0006032">
    <property type="term" value="P:chitin catabolic process"/>
    <property type="evidence" value="ECO:0007669"/>
    <property type="project" value="UniProtKB-KW"/>
</dbReference>
<keyword evidence="15" id="KW-1185">Reference proteome</keyword>
<dbReference type="InterPro" id="IPR029070">
    <property type="entry name" value="Chitinase_insertion_sf"/>
</dbReference>
<comment type="similarity">
    <text evidence="2">Belongs to the glycosyl hydrolase 18 family. Chitinase class II subfamily.</text>
</comment>
<dbReference type="PANTHER" id="PTHR11177:SF360">
    <property type="entry name" value="CHITINASE 4-RELATED"/>
    <property type="match status" value="1"/>
</dbReference>
<evidence type="ECO:0000256" key="7">
    <source>
        <dbReference type="ARBA" id="ARBA00023024"/>
    </source>
</evidence>
<dbReference type="Proteomes" id="UP001152888">
    <property type="component" value="Unassembled WGS sequence"/>
</dbReference>
<dbReference type="EMBL" id="CAKOFQ010006827">
    <property type="protein sequence ID" value="CAH1974583.1"/>
    <property type="molecule type" value="Genomic_DNA"/>
</dbReference>
<dbReference type="PANTHER" id="PTHR11177">
    <property type="entry name" value="CHITINASE"/>
    <property type="match status" value="1"/>
</dbReference>
<dbReference type="GO" id="GO:0008843">
    <property type="term" value="F:endochitinase activity"/>
    <property type="evidence" value="ECO:0007669"/>
    <property type="project" value="UniProtKB-EC"/>
</dbReference>
<evidence type="ECO:0000256" key="2">
    <source>
        <dbReference type="ARBA" id="ARBA00009121"/>
    </source>
</evidence>
<dbReference type="Gene3D" id="3.10.50.10">
    <property type="match status" value="1"/>
</dbReference>
<sequence>MLSDSNLRRAFVKNAVEFLKTHGFDGLDLDIEYPGQRGAAASDKENYSKLIEELRKAFESHGFLLSAAVPCTGSSADISYEVPKLNEYLDFINVMTYDIHGSYDGAVGHVAPLYASSVDKSQSAKLLNVDESIKAWIQRGTSPQKLNLGIPLYGRTFTLKDPKHVEIGAKITGPGAAGPYTKEAGTLGYNEVVELQQKTKWTVVFDDEQKVPHAYHEDQWVGYDDPKSIKIKVAYAKSMNLGGIMVWSVETDDFLGLSGTKNPLLTTINNELH</sequence>
<name>A0A9P0KH13_ACAOB</name>